<dbReference type="PRINTS" id="PR00031">
    <property type="entry name" value="HTHREPRESSR"/>
</dbReference>
<dbReference type="PANTHER" id="PTHR24340:SF35">
    <property type="entry name" value="HGTX, ISOFORM C"/>
    <property type="match status" value="1"/>
</dbReference>
<feature type="compositionally biased region" description="Low complexity" evidence="7">
    <location>
        <begin position="187"/>
        <end position="205"/>
    </location>
</feature>
<proteinExistence type="predicted"/>
<dbReference type="AlphaFoldDB" id="A0A0X3PNA8"/>
<dbReference type="FunFam" id="1.10.10.60:FF:000067">
    <property type="entry name" value="NK6 homeobox 1"/>
    <property type="match status" value="1"/>
</dbReference>
<dbReference type="InterPro" id="IPR001356">
    <property type="entry name" value="HD"/>
</dbReference>
<feature type="region of interest" description="Disordered" evidence="7">
    <location>
        <begin position="852"/>
        <end position="872"/>
    </location>
</feature>
<dbReference type="Pfam" id="PF00046">
    <property type="entry name" value="Homeodomain"/>
    <property type="match status" value="1"/>
</dbReference>
<evidence type="ECO:0000256" key="5">
    <source>
        <dbReference type="PROSITE-ProRule" id="PRU00108"/>
    </source>
</evidence>
<feature type="compositionally biased region" description="Polar residues" evidence="7">
    <location>
        <begin position="686"/>
        <end position="701"/>
    </location>
</feature>
<dbReference type="InterPro" id="IPR017970">
    <property type="entry name" value="Homeobox_CS"/>
</dbReference>
<dbReference type="SMART" id="SM00389">
    <property type="entry name" value="HOX"/>
    <property type="match status" value="1"/>
</dbReference>
<feature type="compositionally biased region" description="Polar residues" evidence="7">
    <location>
        <begin position="327"/>
        <end position="337"/>
    </location>
</feature>
<dbReference type="GO" id="GO:0030154">
    <property type="term" value="P:cell differentiation"/>
    <property type="evidence" value="ECO:0007669"/>
    <property type="project" value="TreeGrafter"/>
</dbReference>
<feature type="region of interest" description="Disordered" evidence="7">
    <location>
        <begin position="183"/>
        <end position="229"/>
    </location>
</feature>
<evidence type="ECO:0000256" key="6">
    <source>
        <dbReference type="RuleBase" id="RU000682"/>
    </source>
</evidence>
<organism evidence="9">
    <name type="scientific">Schistocephalus solidus</name>
    <name type="common">Tapeworm</name>
    <dbReference type="NCBI Taxonomy" id="70667"/>
    <lineage>
        <taxon>Eukaryota</taxon>
        <taxon>Metazoa</taxon>
        <taxon>Spiralia</taxon>
        <taxon>Lophotrochozoa</taxon>
        <taxon>Platyhelminthes</taxon>
        <taxon>Cestoda</taxon>
        <taxon>Eucestoda</taxon>
        <taxon>Diphyllobothriidea</taxon>
        <taxon>Diphyllobothriidae</taxon>
        <taxon>Schistocephalus</taxon>
    </lineage>
</organism>
<evidence type="ECO:0000256" key="3">
    <source>
        <dbReference type="ARBA" id="ARBA00023155"/>
    </source>
</evidence>
<dbReference type="InterPro" id="IPR000047">
    <property type="entry name" value="HTH_motif"/>
</dbReference>
<dbReference type="PROSITE" id="PS00027">
    <property type="entry name" value="HOMEOBOX_1"/>
    <property type="match status" value="1"/>
</dbReference>
<dbReference type="GO" id="GO:0000981">
    <property type="term" value="F:DNA-binding transcription factor activity, RNA polymerase II-specific"/>
    <property type="evidence" value="ECO:0007669"/>
    <property type="project" value="InterPro"/>
</dbReference>
<feature type="compositionally biased region" description="Polar residues" evidence="7">
    <location>
        <begin position="733"/>
        <end position="761"/>
    </location>
</feature>
<evidence type="ECO:0000259" key="8">
    <source>
        <dbReference type="PROSITE" id="PS50071"/>
    </source>
</evidence>
<dbReference type="Gene3D" id="1.10.10.60">
    <property type="entry name" value="Homeodomain-like"/>
    <property type="match status" value="1"/>
</dbReference>
<feature type="compositionally biased region" description="Pro residues" evidence="7">
    <location>
        <begin position="792"/>
        <end position="801"/>
    </location>
</feature>
<dbReference type="InterPro" id="IPR009057">
    <property type="entry name" value="Homeodomain-like_sf"/>
</dbReference>
<keyword evidence="3 5" id="KW-0371">Homeobox</keyword>
<feature type="domain" description="Homeobox" evidence="8">
    <location>
        <begin position="607"/>
        <end position="667"/>
    </location>
</feature>
<keyword evidence="2 5" id="KW-0238">DNA-binding</keyword>
<evidence type="ECO:0000256" key="4">
    <source>
        <dbReference type="ARBA" id="ARBA00023242"/>
    </source>
</evidence>
<dbReference type="InterPro" id="IPR050394">
    <property type="entry name" value="Homeobox_NK-like"/>
</dbReference>
<protein>
    <submittedName>
        <fullName evidence="9">Homeobox protein Nkx-6.1</fullName>
    </submittedName>
</protein>
<feature type="compositionally biased region" description="Polar residues" evidence="7">
    <location>
        <begin position="406"/>
        <end position="420"/>
    </location>
</feature>
<feature type="region of interest" description="Disordered" evidence="7">
    <location>
        <begin position="685"/>
        <end position="808"/>
    </location>
</feature>
<evidence type="ECO:0000313" key="9">
    <source>
        <dbReference type="EMBL" id="JAP48726.1"/>
    </source>
</evidence>
<dbReference type="SUPFAM" id="SSF46689">
    <property type="entry name" value="Homeodomain-like"/>
    <property type="match status" value="1"/>
</dbReference>
<gene>
    <name evidence="9" type="primary">NKX61</name>
    <name evidence="9" type="ORF">TR137774</name>
</gene>
<feature type="DNA-binding region" description="Homeobox" evidence="5">
    <location>
        <begin position="609"/>
        <end position="668"/>
    </location>
</feature>
<dbReference type="PROSITE" id="PS50071">
    <property type="entry name" value="HOMEOBOX_2"/>
    <property type="match status" value="1"/>
</dbReference>
<evidence type="ECO:0000256" key="2">
    <source>
        <dbReference type="ARBA" id="ARBA00023125"/>
    </source>
</evidence>
<evidence type="ECO:0000256" key="7">
    <source>
        <dbReference type="SAM" id="MobiDB-lite"/>
    </source>
</evidence>
<sequence length="932" mass="99635">MDGAKVSVIAYTRTCTRETRRGSSCGSSTRALVRVKLLVACMCAHSRRHCSPVRSLTGYPVVVQCSQSGGTTPHADSALTGYIVPIYYSCCTFCLPNSCASERRSTFRIKALTDVGTPSPKFCFQERRFRSQFLHQASTVKALDLMETIESSSVLFSASPLLAQASKTESVQRFSPNPAFGSSALFSGKRPSTSSPDSSPLSSASNQKKARFDSNLPPPAYTQSSPKRYLNMPTGTTACTQSPTYECTYSPSSVIRGASLHDFPKVSGLLPYTSDFSRVIFSNILAALTSGGFLSPSSLSFPPPQTTSDYPLPSILPGSMPPPVTKSGRNSGASSAINKPEGSPKKTSHAIRDILGDSSPRSDEEDEPVRTNRRGLGLHSSPSIPPPLEHPVPSSYLKAEAKSHAESQTQSTTPTQNETIKQTGLNYSEFEHNQLFRGAPAPTKNLLDIDALQFFTSLRQHWQRETVLESMKLAASVATAVDPKQPPLLWPSTLSLTDLEMDTVFQAAEQTGRHNYVNASPPLGMQFSVGQNDIDAASTKAAFTTASHSDTCRTTNLAPTAGYLSQKNHPHQNASPPISTFPSICMNSGFPWMRHSGEQATLLDKDGKRKHTRPTFSGQQIFALEKTFEQTKYLAGPERARLAYLLGMSESQVKVWFQNRRTKWRKKSAADMATVKAAQVTGCLGKSSTSSLRKSTHNDSASLEPRSDSQPIEAGLRSPDRTPLGESGEVGFENTSYGKRSSDSVGSQTLTSPPCTRSGAQQDRDSVEGGSAKGRSTVTGTVNNSSHNIPSLPLPLPPPPNTAANFAHSGQEWSPHLATALLAANSFSSLPFPFGMLPSVSLPGGLPTSLFPDSTVDGGDRGQTSSAAAEGSSVGKSLLAAQSINGGSGQTANTGPNTVVALTQADSVNPVFRQGSMDLSALTNCKLERPWD</sequence>
<feature type="region of interest" description="Disordered" evidence="7">
    <location>
        <begin position="303"/>
        <end position="420"/>
    </location>
</feature>
<comment type="subcellular location">
    <subcellularLocation>
        <location evidence="1 5 6">Nucleus</location>
    </subcellularLocation>
</comment>
<accession>A0A0X3PNA8</accession>
<keyword evidence="4 5" id="KW-0539">Nucleus</keyword>
<evidence type="ECO:0000256" key="1">
    <source>
        <dbReference type="ARBA" id="ARBA00004123"/>
    </source>
</evidence>
<dbReference type="PANTHER" id="PTHR24340">
    <property type="entry name" value="HOMEOBOX PROTEIN NKX"/>
    <property type="match status" value="1"/>
</dbReference>
<dbReference type="GO" id="GO:0000978">
    <property type="term" value="F:RNA polymerase II cis-regulatory region sequence-specific DNA binding"/>
    <property type="evidence" value="ECO:0007669"/>
    <property type="project" value="TreeGrafter"/>
</dbReference>
<reference evidence="9" key="1">
    <citation type="submission" date="2016-01" db="EMBL/GenBank/DDBJ databases">
        <title>Reference transcriptome for the parasite Schistocephalus solidus: insights into the molecular evolution of parasitism.</title>
        <authorList>
            <person name="Hebert F.O."/>
            <person name="Grambauer S."/>
            <person name="Barber I."/>
            <person name="Landry C.R."/>
            <person name="Aubin-Horth N."/>
        </authorList>
    </citation>
    <scope>NUCLEOTIDE SEQUENCE</scope>
</reference>
<name>A0A0X3PNA8_SCHSO</name>
<dbReference type="GO" id="GO:0005634">
    <property type="term" value="C:nucleus"/>
    <property type="evidence" value="ECO:0007669"/>
    <property type="project" value="UniProtKB-SubCell"/>
</dbReference>
<dbReference type="EMBL" id="GEEE01014499">
    <property type="protein sequence ID" value="JAP48726.1"/>
    <property type="molecule type" value="Transcribed_RNA"/>
</dbReference>
<dbReference type="CDD" id="cd00086">
    <property type="entry name" value="homeodomain"/>
    <property type="match status" value="1"/>
</dbReference>